<dbReference type="KEGG" id="sbh:SBI_03301"/>
<dbReference type="eggNOG" id="COG1131">
    <property type="taxonomic scope" value="Bacteria"/>
</dbReference>
<evidence type="ECO:0000256" key="1">
    <source>
        <dbReference type="ARBA" id="ARBA00005417"/>
    </source>
</evidence>
<feature type="transmembrane region" description="Helical" evidence="4">
    <location>
        <begin position="617"/>
        <end position="642"/>
    </location>
</feature>
<dbReference type="InterPro" id="IPR003439">
    <property type="entry name" value="ABC_transporter-like_ATP-bd"/>
</dbReference>
<organism evidence="6 7">
    <name type="scientific">Streptomyces bingchenggensis (strain BCW-1)</name>
    <dbReference type="NCBI Taxonomy" id="749414"/>
    <lineage>
        <taxon>Bacteria</taxon>
        <taxon>Bacillati</taxon>
        <taxon>Actinomycetota</taxon>
        <taxon>Actinomycetes</taxon>
        <taxon>Kitasatosporales</taxon>
        <taxon>Streptomycetaceae</taxon>
        <taxon>Streptomyces</taxon>
    </lineage>
</organism>
<dbReference type="PANTHER" id="PTHR43335">
    <property type="entry name" value="ABC TRANSPORTER, ATP-BINDING PROTEIN"/>
    <property type="match status" value="1"/>
</dbReference>
<evidence type="ECO:0000256" key="2">
    <source>
        <dbReference type="ARBA" id="ARBA00022448"/>
    </source>
</evidence>
<evidence type="ECO:0000259" key="5">
    <source>
        <dbReference type="PROSITE" id="PS50893"/>
    </source>
</evidence>
<evidence type="ECO:0000313" key="6">
    <source>
        <dbReference type="EMBL" id="ADI06422.1"/>
    </source>
</evidence>
<dbReference type="PROSITE" id="PS50893">
    <property type="entry name" value="ABC_TRANSPORTER_2"/>
    <property type="match status" value="1"/>
</dbReference>
<feature type="region of interest" description="Disordered" evidence="3">
    <location>
        <begin position="241"/>
        <end position="274"/>
    </location>
</feature>
<feature type="transmembrane region" description="Helical" evidence="4">
    <location>
        <begin position="746"/>
        <end position="766"/>
    </location>
</feature>
<name>D7CA65_STRBB</name>
<dbReference type="PATRIC" id="fig|749414.3.peg.3422"/>
<dbReference type="Gene3D" id="3.40.50.300">
    <property type="entry name" value="P-loop containing nucleotide triphosphate hydrolases"/>
    <property type="match status" value="1"/>
</dbReference>
<keyword evidence="2" id="KW-0813">Transport</keyword>
<dbReference type="InterPro" id="IPR027417">
    <property type="entry name" value="P-loop_NTPase"/>
</dbReference>
<protein>
    <submittedName>
        <fullName evidence="6">ABC transporter ATP-binding protein</fullName>
    </submittedName>
</protein>
<dbReference type="STRING" id="749414.SBI_03301"/>
<sequence length="772" mass="78656">MIQATGLTSTPRRNHRPAVDDLTFEAPPGRVTALFGAPGAGKTSALRLLLQLDRGHGAAFFRGRPLHRIRRPAREIGVLLDDVPGHPGRTARGHLRMLGAAVGVPAARADVVLDVVGLTELADERIGDLAAGMERRLGLATALLGDPHTLVLDAPTRGLSARETVWMHGLLRQFAGQGGAVLVTEQDPESVTRLADQVLTLDGGRLIADQPVDEFARTRLRPRVAVLSPLAGRLAAVLEEEARAAQPPAPREAEDEGEVKGSADGAEDGTKAEAGAEAVRVEVKTAAVAGAMNGAVEIGALAVNGTAEATAGAADGVASGVAGGAEGEEVAAAGVKAEPDCRTGQPSVAVPTPAAPPGDALGSAHAAVAGGDSGASDAVVPGDASGPADVARPVDASAPTDVAVSVDVGVSEDAVPAGVALSEDAVPEDGVPADGVPADAVPAVGRRLSVVREDETRISVYGLPCAAVGEAAYRHGIVVHRLVEETADMGLEATRGDSVARGPRVTPPRVLPRLPLPGPAWPLRYELRRATGVRTGWLIAVAALVASLVGSVLLARAGGAGELHRITGWPADVPLPPVAIASGLLGALSFGEEFRYPALAPARDTVPRRLSLLTAKFLVCAVGALLLSFAILALDGAALLLLVGGNAVPLPGDWPMLIASVCALAIGSGWAGLMAAAVFRSTALGLATLLAVPVMAVPVVERLMAEPSVRSLVGLPHRLRAEALDQPHTMVDRALALALRLASQPVGQALLLSLVVLLCAYALTGLRGRARQ</sequence>
<keyword evidence="4" id="KW-0812">Transmembrane</keyword>
<keyword evidence="6" id="KW-0547">Nucleotide-binding</keyword>
<feature type="transmembrane region" description="Helical" evidence="4">
    <location>
        <begin position="683"/>
        <end position="700"/>
    </location>
</feature>
<evidence type="ECO:0000256" key="3">
    <source>
        <dbReference type="SAM" id="MobiDB-lite"/>
    </source>
</evidence>
<keyword evidence="4" id="KW-0472">Membrane</keyword>
<comment type="similarity">
    <text evidence="1">Belongs to the ABC transporter superfamily.</text>
</comment>
<dbReference type="GO" id="GO:0016887">
    <property type="term" value="F:ATP hydrolysis activity"/>
    <property type="evidence" value="ECO:0007669"/>
    <property type="project" value="InterPro"/>
</dbReference>
<keyword evidence="6" id="KW-0067">ATP-binding</keyword>
<dbReference type="eggNOG" id="COG3064">
    <property type="taxonomic scope" value="Bacteria"/>
</dbReference>
<dbReference type="HOGENOM" id="CLU_014523_0_0_11"/>
<proteinExistence type="inferred from homology"/>
<keyword evidence="4" id="KW-1133">Transmembrane helix</keyword>
<dbReference type="AlphaFoldDB" id="D7CA65"/>
<dbReference type="GO" id="GO:0005524">
    <property type="term" value="F:ATP binding"/>
    <property type="evidence" value="ECO:0007669"/>
    <property type="project" value="UniProtKB-KW"/>
</dbReference>
<feature type="compositionally biased region" description="Low complexity" evidence="3">
    <location>
        <begin position="362"/>
        <end position="380"/>
    </location>
</feature>
<reference evidence="6 7" key="1">
    <citation type="journal article" date="2010" name="J. Bacteriol.">
        <title>Genome sequence of the milbemycin-producing bacterium Streptomyces bingchenggensis.</title>
        <authorList>
            <person name="Wang X.J."/>
            <person name="Yan Y.J."/>
            <person name="Zhang B."/>
            <person name="An J."/>
            <person name="Wang J.J."/>
            <person name="Tian J."/>
            <person name="Jiang L."/>
            <person name="Chen Y.H."/>
            <person name="Huang S.X."/>
            <person name="Yin M."/>
            <person name="Zhang J."/>
            <person name="Gao A.L."/>
            <person name="Liu C.X."/>
            <person name="Zhu Z.X."/>
            <person name="Xiang W.S."/>
        </authorList>
    </citation>
    <scope>NUCLEOTIDE SEQUENCE [LARGE SCALE GENOMIC DNA]</scope>
    <source>
        <strain evidence="6 7">BCW-1</strain>
    </source>
</reference>
<feature type="transmembrane region" description="Helical" evidence="4">
    <location>
        <begin position="654"/>
        <end position="676"/>
    </location>
</feature>
<keyword evidence="7" id="KW-1185">Reference proteome</keyword>
<dbReference type="Pfam" id="PF00005">
    <property type="entry name" value="ABC_tran"/>
    <property type="match status" value="1"/>
</dbReference>
<evidence type="ECO:0000256" key="4">
    <source>
        <dbReference type="SAM" id="Phobius"/>
    </source>
</evidence>
<accession>D7CA65</accession>
<evidence type="ECO:0000313" key="7">
    <source>
        <dbReference type="Proteomes" id="UP000000377"/>
    </source>
</evidence>
<dbReference type="SUPFAM" id="SSF52540">
    <property type="entry name" value="P-loop containing nucleoside triphosphate hydrolases"/>
    <property type="match status" value="1"/>
</dbReference>
<dbReference type="Proteomes" id="UP000000377">
    <property type="component" value="Chromosome"/>
</dbReference>
<dbReference type="EMBL" id="CP002047">
    <property type="protein sequence ID" value="ADI06422.1"/>
    <property type="molecule type" value="Genomic_DNA"/>
</dbReference>
<feature type="region of interest" description="Disordered" evidence="3">
    <location>
        <begin position="342"/>
        <end position="388"/>
    </location>
</feature>
<feature type="transmembrane region" description="Helical" evidence="4">
    <location>
        <begin position="536"/>
        <end position="555"/>
    </location>
</feature>
<dbReference type="RefSeq" id="WP_014175899.1">
    <property type="nucleotide sequence ID" value="NC_016582.1"/>
</dbReference>
<feature type="domain" description="ABC transporter" evidence="5">
    <location>
        <begin position="2"/>
        <end position="228"/>
    </location>
</feature>
<dbReference type="PANTHER" id="PTHR43335:SF4">
    <property type="entry name" value="ABC TRANSPORTER, ATP-BINDING PROTEIN"/>
    <property type="match status" value="1"/>
</dbReference>
<gene>
    <name evidence="6" type="ordered locus">SBI_03301</name>
</gene>